<sequence>MADGQAGRTAREAAISQQCAILAQPLGLQVGRRVEHFLHARAAFRAFVADDDNVARFDFVSENPAHRAVLAFEDLRVAFEDVNRLVDASGFHHAAVQCDVAVQHGQAAFLRIGVLYAADAAVFTVIIQTVPTGRLAERGLRRDARRACLEEGVHGLVVSLGDVPFGDAFGQGLAVHGRQVGVQQAATGQLAKDAEDPASAVHVFHVVLLDVRRDLAQLRHLARQTVDVAQVEIDLGFLSGGQQVQDGVGRAAHGDVQRHGVFERLEVGDVARQHRIVVFLVVLTAQVNDGAASLQEQLLAVAVGGESRAIARQRQAQCFGQAVHRVGGEHAGTRPAGRTGAALVLGDFFVTGCRVGGDDHRIDQIEAVAGQFGLARFHWPAGNEDHRNVQAQRRHQHARGDLVAVGNAHDGVGAMRIDHVLDGVGNDLAARQRIEHPVVAHGDAIVDRNGVEFLGHATGALDFTRDQLAHVLEVDVAGYELGEGVGDGNDRFLEVFVLHARGAPQGTGAGHVAAVGGRFRAVIRH</sequence>
<protein>
    <submittedName>
        <fullName evidence="1">Two component transcriptional regulator, winged helix family</fullName>
    </submittedName>
</protein>
<evidence type="ECO:0000313" key="2">
    <source>
        <dbReference type="Proteomes" id="UP000279057"/>
    </source>
</evidence>
<reference evidence="1 2" key="1">
    <citation type="submission" date="2018-08" db="EMBL/GenBank/DDBJ databases">
        <title>Recombination of ecologically and evolutionarily significant loci maintains genetic cohesion in the Pseudomonas syringae species complex.</title>
        <authorList>
            <person name="Dillon M."/>
            <person name="Thakur S."/>
            <person name="Almeida R.N.D."/>
            <person name="Weir B.S."/>
            <person name="Guttman D.S."/>
        </authorList>
    </citation>
    <scope>NUCLEOTIDE SEQUENCE [LARGE SCALE GENOMIC DNA]</scope>
    <source>
        <strain evidence="1 2">ICMP 4332</strain>
    </source>
</reference>
<proteinExistence type="predicted"/>
<comment type="caution">
    <text evidence="1">The sequence shown here is derived from an EMBL/GenBank/DDBJ whole genome shotgun (WGS) entry which is preliminary data.</text>
</comment>
<organism evidence="1 2">
    <name type="scientific">Pseudomonas savastanoi pv. glycinea</name>
    <name type="common">Pseudomonas syringae pv. glycinea</name>
    <dbReference type="NCBI Taxonomy" id="318"/>
    <lineage>
        <taxon>Bacteria</taxon>
        <taxon>Pseudomonadati</taxon>
        <taxon>Pseudomonadota</taxon>
        <taxon>Gammaproteobacteria</taxon>
        <taxon>Pseudomonadales</taxon>
        <taxon>Pseudomonadaceae</taxon>
        <taxon>Pseudomonas</taxon>
    </lineage>
</organism>
<dbReference type="EMBL" id="RBOM01000164">
    <property type="protein sequence ID" value="RMM63737.1"/>
    <property type="molecule type" value="Genomic_DNA"/>
</dbReference>
<dbReference type="Proteomes" id="UP000279057">
    <property type="component" value="Unassembled WGS sequence"/>
</dbReference>
<accession>A0A3M4N990</accession>
<gene>
    <name evidence="1" type="ORF">ALQ74_102992</name>
</gene>
<name>A0A3M4N990_PSESG</name>
<dbReference type="AlphaFoldDB" id="A0A3M4N990"/>
<evidence type="ECO:0000313" key="1">
    <source>
        <dbReference type="EMBL" id="RMM63737.1"/>
    </source>
</evidence>